<keyword evidence="6" id="KW-0812">Transmembrane</keyword>
<comment type="subcellular location">
    <subcellularLocation>
        <location evidence="1">Cell membrane</location>
    </subcellularLocation>
</comment>
<keyword evidence="4" id="KW-0808">Transferase</keyword>
<evidence type="ECO:0000256" key="5">
    <source>
        <dbReference type="ARBA" id="ARBA00023136"/>
    </source>
</evidence>
<dbReference type="InterPro" id="IPR001173">
    <property type="entry name" value="Glyco_trans_2-like"/>
</dbReference>
<proteinExistence type="predicted"/>
<keyword evidence="5 6" id="KW-0472">Membrane</keyword>
<feature type="transmembrane region" description="Helical" evidence="6">
    <location>
        <begin position="265"/>
        <end position="290"/>
    </location>
</feature>
<dbReference type="PANTHER" id="PTHR43646:SF2">
    <property type="entry name" value="GLYCOSYLTRANSFERASE 2-LIKE DOMAIN-CONTAINING PROTEIN"/>
    <property type="match status" value="1"/>
</dbReference>
<evidence type="ECO:0000259" key="7">
    <source>
        <dbReference type="Pfam" id="PF00535"/>
    </source>
</evidence>
<sequence>MYELVTVLGTVSTITVVIDLLLIWFWYAHHQAYNASPAEGLPKVSVLVAARNEEQNIGRCIHALLSLNYPKDKLDIIIGDDSSEDNTLREARHAAKGSTQVNVMEISENLGNARGKANVLAQLAKEAQGDIFFITDADIAVNENWITGMLHGLKPGVGIVNGVTAVEDHGLQNVDWLFAAGMIKVITDLGMPVTAIGNNMCVTKEAYESVGGYENIPFSITEDYELFRQVRNKGFGLVQLMKPEVLAWTKSIRGIKNLLHQRKRWMLGAVQLPVPVVVLLLFQALFHWMVVPLLFIAPYLGGSILLFKMLVQIFFIIVIHKKLKLPVRWTSVLSYEPYSFGLSLLSSIFFLIPAKVKWKGRKY</sequence>
<protein>
    <submittedName>
        <fullName evidence="8">Glycosyltransferase</fullName>
    </submittedName>
</protein>
<evidence type="ECO:0000256" key="1">
    <source>
        <dbReference type="ARBA" id="ARBA00004236"/>
    </source>
</evidence>
<dbReference type="SUPFAM" id="SSF53448">
    <property type="entry name" value="Nucleotide-diphospho-sugar transferases"/>
    <property type="match status" value="1"/>
</dbReference>
<feature type="domain" description="Glycosyltransferase 2-like" evidence="7">
    <location>
        <begin position="45"/>
        <end position="165"/>
    </location>
</feature>
<accession>A0ABW9RVH0</accession>
<keyword evidence="6" id="KW-1133">Transmembrane helix</keyword>
<feature type="transmembrane region" description="Helical" evidence="6">
    <location>
        <begin position="332"/>
        <end position="352"/>
    </location>
</feature>
<reference evidence="8 9" key="1">
    <citation type="submission" date="2019-02" db="EMBL/GenBank/DDBJ databases">
        <authorList>
            <person name="Goldberg S.R."/>
            <person name="Haltli B.A."/>
            <person name="Correa H."/>
            <person name="Russell K.G."/>
        </authorList>
    </citation>
    <scope>NUCLEOTIDE SEQUENCE [LARGE SCALE GENOMIC DNA]</scope>
    <source>
        <strain evidence="8 9">JCM 16186</strain>
    </source>
</reference>
<dbReference type="Gene3D" id="3.90.550.10">
    <property type="entry name" value="Spore Coat Polysaccharide Biosynthesis Protein SpsA, Chain A"/>
    <property type="match status" value="1"/>
</dbReference>
<dbReference type="Pfam" id="PF00535">
    <property type="entry name" value="Glycos_transf_2"/>
    <property type="match status" value="1"/>
</dbReference>
<keyword evidence="3" id="KW-0328">Glycosyltransferase</keyword>
<dbReference type="PANTHER" id="PTHR43646">
    <property type="entry name" value="GLYCOSYLTRANSFERASE"/>
    <property type="match status" value="1"/>
</dbReference>
<evidence type="ECO:0000256" key="3">
    <source>
        <dbReference type="ARBA" id="ARBA00022676"/>
    </source>
</evidence>
<gene>
    <name evidence="8" type="ORF">E1163_24055</name>
</gene>
<evidence type="ECO:0000256" key="4">
    <source>
        <dbReference type="ARBA" id="ARBA00022679"/>
    </source>
</evidence>
<comment type="caution">
    <text evidence="8">The sequence shown here is derived from an EMBL/GenBank/DDBJ whole genome shotgun (WGS) entry which is preliminary data.</text>
</comment>
<evidence type="ECO:0000256" key="2">
    <source>
        <dbReference type="ARBA" id="ARBA00022475"/>
    </source>
</evidence>
<evidence type="ECO:0000313" key="9">
    <source>
        <dbReference type="Proteomes" id="UP000798808"/>
    </source>
</evidence>
<dbReference type="InterPro" id="IPR029044">
    <property type="entry name" value="Nucleotide-diphossugar_trans"/>
</dbReference>
<dbReference type="RefSeq" id="WP_155175184.1">
    <property type="nucleotide sequence ID" value="NZ_BAAAFL010000008.1"/>
</dbReference>
<name>A0ABW9RVH0_9BACT</name>
<dbReference type="EMBL" id="SMLW01000651">
    <property type="protein sequence ID" value="MTI28051.1"/>
    <property type="molecule type" value="Genomic_DNA"/>
</dbReference>
<evidence type="ECO:0000256" key="6">
    <source>
        <dbReference type="SAM" id="Phobius"/>
    </source>
</evidence>
<feature type="transmembrane region" description="Helical" evidence="6">
    <location>
        <begin position="296"/>
        <end position="320"/>
    </location>
</feature>
<feature type="transmembrane region" description="Helical" evidence="6">
    <location>
        <begin position="6"/>
        <end position="27"/>
    </location>
</feature>
<evidence type="ECO:0000313" key="8">
    <source>
        <dbReference type="EMBL" id="MTI28051.1"/>
    </source>
</evidence>
<keyword evidence="2" id="KW-1003">Cell membrane</keyword>
<keyword evidence="9" id="KW-1185">Reference proteome</keyword>
<organism evidence="8 9">
    <name type="scientific">Fulvivirga kasyanovii</name>
    <dbReference type="NCBI Taxonomy" id="396812"/>
    <lineage>
        <taxon>Bacteria</taxon>
        <taxon>Pseudomonadati</taxon>
        <taxon>Bacteroidota</taxon>
        <taxon>Cytophagia</taxon>
        <taxon>Cytophagales</taxon>
        <taxon>Fulvivirgaceae</taxon>
        <taxon>Fulvivirga</taxon>
    </lineage>
</organism>
<dbReference type="Proteomes" id="UP000798808">
    <property type="component" value="Unassembled WGS sequence"/>
</dbReference>